<evidence type="ECO:0000256" key="1">
    <source>
        <dbReference type="SAM" id="MobiDB-lite"/>
    </source>
</evidence>
<name>A0ABU6RFW3_9FABA</name>
<dbReference type="PANTHER" id="PTHR47481:SF22">
    <property type="entry name" value="RETROTRANSPOSON GAG DOMAIN-CONTAINING PROTEIN"/>
    <property type="match status" value="1"/>
</dbReference>
<keyword evidence="2" id="KW-0378">Hydrolase</keyword>
<dbReference type="EMBL" id="JASCZI010030462">
    <property type="protein sequence ID" value="MED6122820.1"/>
    <property type="molecule type" value="Genomic_DNA"/>
</dbReference>
<dbReference type="Pfam" id="PF14223">
    <property type="entry name" value="Retrotran_gag_2"/>
    <property type="match status" value="1"/>
</dbReference>
<keyword evidence="2" id="KW-0238">DNA-binding</keyword>
<reference evidence="2 3" key="1">
    <citation type="journal article" date="2023" name="Plants (Basel)">
        <title>Bridging the Gap: Combining Genomics and Transcriptomics Approaches to Understand Stylosanthes scabra, an Orphan Legume from the Brazilian Caatinga.</title>
        <authorList>
            <person name="Ferreira-Neto J.R.C."/>
            <person name="da Silva M.D."/>
            <person name="Binneck E."/>
            <person name="de Melo N.F."/>
            <person name="da Silva R.H."/>
            <person name="de Melo A.L.T.M."/>
            <person name="Pandolfi V."/>
            <person name="Bustamante F.O."/>
            <person name="Brasileiro-Vidal A.C."/>
            <person name="Benko-Iseppon A.M."/>
        </authorList>
    </citation>
    <scope>NUCLEOTIDE SEQUENCE [LARGE SCALE GENOMIC DNA]</scope>
    <source>
        <tissue evidence="2">Leaves</tissue>
    </source>
</reference>
<dbReference type="GO" id="GO:0141221">
    <property type="term" value="F:histone deacetylase activity, hydrolytic mechanism"/>
    <property type="evidence" value="ECO:0007669"/>
    <property type="project" value="UniProtKB-EC"/>
</dbReference>
<evidence type="ECO:0000313" key="3">
    <source>
        <dbReference type="Proteomes" id="UP001341840"/>
    </source>
</evidence>
<sequence>MEITYSDSTTRKFSPLVDKLNEDNYITWKHLAILTVESLRMEDHLDPSKIPPQFTEDPTKKTPTENEAYRIWKDQDLTLTTWLVASMSETFKHKVVPYKQFYQVWDKIEEYFTAATSARAESLRAQLKSIKKTGTATEYLAKIRKVVDSLLATGYDVREHDHLHAIIDGLSEDYAVYIHGIVTRMGSIRVPEAESYLLAFEDMTDRFKNPNLATPVAHLDQSFNFRGSSRGGRNTNRGGGRFNFNNPRPQCQLCGRTGHVVWNCYHRFDAGFQPNQIGNNAQLTIPYGNSQPPPPSTTFHQPRAYISTPSSVCEASWFNFIAFYVAFLNCFSWLE</sequence>
<comment type="caution">
    <text evidence="2">The sequence shown here is derived from an EMBL/GenBank/DDBJ whole genome shotgun (WGS) entry which is preliminary data.</text>
</comment>
<dbReference type="GO" id="GO:0003677">
    <property type="term" value="F:DNA binding"/>
    <property type="evidence" value="ECO:0007669"/>
    <property type="project" value="UniProtKB-KW"/>
</dbReference>
<dbReference type="Proteomes" id="UP001341840">
    <property type="component" value="Unassembled WGS sequence"/>
</dbReference>
<dbReference type="PANTHER" id="PTHR47481">
    <property type="match status" value="1"/>
</dbReference>
<gene>
    <name evidence="2" type="primary">HD1_7</name>
    <name evidence="2" type="ORF">PIB30_117611</name>
</gene>
<dbReference type="EC" id="3.5.1.98" evidence="2"/>
<organism evidence="2 3">
    <name type="scientific">Stylosanthes scabra</name>
    <dbReference type="NCBI Taxonomy" id="79078"/>
    <lineage>
        <taxon>Eukaryota</taxon>
        <taxon>Viridiplantae</taxon>
        <taxon>Streptophyta</taxon>
        <taxon>Embryophyta</taxon>
        <taxon>Tracheophyta</taxon>
        <taxon>Spermatophyta</taxon>
        <taxon>Magnoliopsida</taxon>
        <taxon>eudicotyledons</taxon>
        <taxon>Gunneridae</taxon>
        <taxon>Pentapetalae</taxon>
        <taxon>rosids</taxon>
        <taxon>fabids</taxon>
        <taxon>Fabales</taxon>
        <taxon>Fabaceae</taxon>
        <taxon>Papilionoideae</taxon>
        <taxon>50 kb inversion clade</taxon>
        <taxon>dalbergioids sensu lato</taxon>
        <taxon>Dalbergieae</taxon>
        <taxon>Pterocarpus clade</taxon>
        <taxon>Stylosanthes</taxon>
    </lineage>
</organism>
<feature type="region of interest" description="Disordered" evidence="1">
    <location>
        <begin position="224"/>
        <end position="243"/>
    </location>
</feature>
<protein>
    <submittedName>
        <fullName evidence="2">Homeobox protein HD-1</fullName>
        <ecNumber evidence="2">3.5.1.98</ecNumber>
    </submittedName>
</protein>
<evidence type="ECO:0000313" key="2">
    <source>
        <dbReference type="EMBL" id="MED6122820.1"/>
    </source>
</evidence>
<keyword evidence="3" id="KW-1185">Reference proteome</keyword>
<keyword evidence="2" id="KW-0371">Homeobox</keyword>
<proteinExistence type="predicted"/>
<accession>A0ABU6RFW3</accession>